<organism evidence="3 4">
    <name type="scientific">Circinella minor</name>
    <dbReference type="NCBI Taxonomy" id="1195481"/>
    <lineage>
        <taxon>Eukaryota</taxon>
        <taxon>Fungi</taxon>
        <taxon>Fungi incertae sedis</taxon>
        <taxon>Mucoromycota</taxon>
        <taxon>Mucoromycotina</taxon>
        <taxon>Mucoromycetes</taxon>
        <taxon>Mucorales</taxon>
        <taxon>Lichtheimiaceae</taxon>
        <taxon>Circinella</taxon>
    </lineage>
</organism>
<dbReference type="OrthoDB" id="20872at2759"/>
<dbReference type="InterPro" id="IPR010730">
    <property type="entry name" value="HET"/>
</dbReference>
<evidence type="ECO:0000256" key="1">
    <source>
        <dbReference type="SAM" id="MobiDB-lite"/>
    </source>
</evidence>
<dbReference type="PANTHER" id="PTHR24148:SF64">
    <property type="entry name" value="HETEROKARYON INCOMPATIBILITY DOMAIN-CONTAINING PROTEIN"/>
    <property type="match status" value="1"/>
</dbReference>
<dbReference type="Proteomes" id="UP000646827">
    <property type="component" value="Unassembled WGS sequence"/>
</dbReference>
<dbReference type="AlphaFoldDB" id="A0A8H7RXH0"/>
<dbReference type="Pfam" id="PF06985">
    <property type="entry name" value="HET"/>
    <property type="match status" value="1"/>
</dbReference>
<keyword evidence="4" id="KW-1185">Reference proteome</keyword>
<protein>
    <recommendedName>
        <fullName evidence="2">Heterokaryon incompatibility domain-containing protein</fullName>
    </recommendedName>
</protein>
<accession>A0A8H7RXH0</accession>
<feature type="domain" description="Heterokaryon incompatibility" evidence="2">
    <location>
        <begin position="152"/>
        <end position="255"/>
    </location>
</feature>
<evidence type="ECO:0000313" key="4">
    <source>
        <dbReference type="Proteomes" id="UP000646827"/>
    </source>
</evidence>
<dbReference type="EMBL" id="JAEPRB010000258">
    <property type="protein sequence ID" value="KAG2218007.1"/>
    <property type="molecule type" value="Genomic_DNA"/>
</dbReference>
<gene>
    <name evidence="3" type="ORF">INT45_001550</name>
</gene>
<dbReference type="InterPro" id="IPR052895">
    <property type="entry name" value="HetReg/Transcr_Mod"/>
</dbReference>
<evidence type="ECO:0000313" key="3">
    <source>
        <dbReference type="EMBL" id="KAG2218007.1"/>
    </source>
</evidence>
<dbReference type="PANTHER" id="PTHR24148">
    <property type="entry name" value="ANKYRIN REPEAT DOMAIN-CONTAINING PROTEIN 39 HOMOLOG-RELATED"/>
    <property type="match status" value="1"/>
</dbReference>
<comment type="caution">
    <text evidence="3">The sequence shown here is derived from an EMBL/GenBank/DDBJ whole genome shotgun (WGS) entry which is preliminary data.</text>
</comment>
<evidence type="ECO:0000259" key="2">
    <source>
        <dbReference type="Pfam" id="PF06985"/>
    </source>
</evidence>
<sequence>MYTTYCRNQKSVDLEDRTSYRLGVTGGEYRPTWLVRVSDWQKVPGKEAVHGYHTISYCWEQSGEIVKNKTDGNDEYNVVDNGKHCIVEGYKLYEDDIIRPADDIYVAENNNQDCEKGDERKNSQVISDADDHKESNNHYEYVLRCEPKSKTTSIQYVTYDQLLQQVCKDFQVEYVWYDKVCIDQSDKEAKSNEIKQMHKIYSNARYTVAMVPEGLVYDLEDFNYKEFSHGHKAQYYFINDVWNSCWFKRSWTLEEIMMSRRILIVGTNTTMFQHSLHSSEIPTTIESLSDPLLDFGGAGQNKGSVNQALAFAHFRTSTKPHDMIYALKNTFSYMFDDMEVSYSADIKTVFNDFYRHVATDDLSILCFGSNRRLDGNINLKSTINNYNLPSWTGIAGIHAQNRVISTAHPQLIYYIDDIMRMSITTSRYWKISITSYDYGCYSLSRNNVHGNDSIMKKSDCINSARHHGNWTDMSTADKNAVLLEWFLNTQSLASAFMTHYHERRDGLLTQIRPLTLTEDCKECIVLPILLELYVPVHIQSGDNVSNFLISNYERRYCLPVLHECSEGIGRYKAVGIYYLGDHNHFEPAFKWNHAIGRKDINTDASVEIINVIFENDSHDVPKEFIIE</sequence>
<proteinExistence type="predicted"/>
<name>A0A8H7RXH0_9FUNG</name>
<feature type="compositionally biased region" description="Basic and acidic residues" evidence="1">
    <location>
        <begin position="113"/>
        <end position="122"/>
    </location>
</feature>
<feature type="region of interest" description="Disordered" evidence="1">
    <location>
        <begin position="110"/>
        <end position="131"/>
    </location>
</feature>
<reference evidence="3 4" key="1">
    <citation type="submission" date="2020-12" db="EMBL/GenBank/DDBJ databases">
        <title>Metabolic potential, ecology and presence of endohyphal bacteria is reflected in genomic diversity of Mucoromycotina.</title>
        <authorList>
            <person name="Muszewska A."/>
            <person name="Okrasinska A."/>
            <person name="Steczkiewicz K."/>
            <person name="Drgas O."/>
            <person name="Orlowska M."/>
            <person name="Perlinska-Lenart U."/>
            <person name="Aleksandrzak-Piekarczyk T."/>
            <person name="Szatraj K."/>
            <person name="Zielenkiewicz U."/>
            <person name="Pilsyk S."/>
            <person name="Malc E."/>
            <person name="Mieczkowski P."/>
            <person name="Kruszewska J.S."/>
            <person name="Biernat P."/>
            <person name="Pawlowska J."/>
        </authorList>
    </citation>
    <scope>NUCLEOTIDE SEQUENCE [LARGE SCALE GENOMIC DNA]</scope>
    <source>
        <strain evidence="3 4">CBS 142.35</strain>
    </source>
</reference>